<dbReference type="GO" id="GO:0008236">
    <property type="term" value="F:serine-type peptidase activity"/>
    <property type="evidence" value="ECO:0007669"/>
    <property type="project" value="UniProtKB-KW"/>
</dbReference>
<organism evidence="2 3">
    <name type="scientific">Hazenella coriacea</name>
    <dbReference type="NCBI Taxonomy" id="1179467"/>
    <lineage>
        <taxon>Bacteria</taxon>
        <taxon>Bacillati</taxon>
        <taxon>Bacillota</taxon>
        <taxon>Bacilli</taxon>
        <taxon>Bacillales</taxon>
        <taxon>Thermoactinomycetaceae</taxon>
        <taxon>Hazenella</taxon>
    </lineage>
</organism>
<dbReference type="AlphaFoldDB" id="A0A4R3L3Z3"/>
<gene>
    <name evidence="2" type="ORF">EDD58_11139</name>
</gene>
<dbReference type="OrthoDB" id="8392384at2"/>
<name>A0A4R3L3Z3_9BACL</name>
<dbReference type="Gene3D" id="2.40.10.10">
    <property type="entry name" value="Trypsin-like serine proteases"/>
    <property type="match status" value="2"/>
</dbReference>
<comment type="caution">
    <text evidence="2">The sequence shown here is derived from an EMBL/GenBank/DDBJ whole genome shotgun (WGS) entry which is preliminary data.</text>
</comment>
<evidence type="ECO:0000313" key="3">
    <source>
        <dbReference type="Proteomes" id="UP000294937"/>
    </source>
</evidence>
<dbReference type="EMBL" id="SMAG01000011">
    <property type="protein sequence ID" value="TCS92575.1"/>
    <property type="molecule type" value="Genomic_DNA"/>
</dbReference>
<keyword evidence="3" id="KW-1185">Reference proteome</keyword>
<dbReference type="InterPro" id="IPR009003">
    <property type="entry name" value="Peptidase_S1_PA"/>
</dbReference>
<keyword evidence="1" id="KW-0645">Protease</keyword>
<dbReference type="Proteomes" id="UP000294937">
    <property type="component" value="Unassembled WGS sequence"/>
</dbReference>
<dbReference type="SUPFAM" id="SSF50494">
    <property type="entry name" value="Trypsin-like serine proteases"/>
    <property type="match status" value="1"/>
</dbReference>
<accession>A0A4R3L3Z3</accession>
<protein>
    <submittedName>
        <fullName evidence="2">V8-like Glu-specific endopeptidase</fullName>
    </submittedName>
</protein>
<reference evidence="2 3" key="1">
    <citation type="submission" date="2019-03" db="EMBL/GenBank/DDBJ databases">
        <title>Genomic Encyclopedia of Type Strains, Phase IV (KMG-IV): sequencing the most valuable type-strain genomes for metagenomic binning, comparative biology and taxonomic classification.</title>
        <authorList>
            <person name="Goeker M."/>
        </authorList>
    </citation>
    <scope>NUCLEOTIDE SEQUENCE [LARGE SCALE GENOMIC DNA]</scope>
    <source>
        <strain evidence="2 3">DSM 45707</strain>
    </source>
</reference>
<evidence type="ECO:0000313" key="2">
    <source>
        <dbReference type="EMBL" id="TCS92575.1"/>
    </source>
</evidence>
<evidence type="ECO:0000256" key="1">
    <source>
        <dbReference type="ARBA" id="ARBA00022825"/>
    </source>
</evidence>
<dbReference type="RefSeq" id="WP_131926583.1">
    <property type="nucleotide sequence ID" value="NZ_SMAG01000011.1"/>
</dbReference>
<sequence length="258" mass="29048">MVSPVVHCYTSTHLFQEYWTDDKRQKAKPIEIPVLDEKLLKSEDYSQMKATPHQVDVTTYPYSSGGKLFVSDPDGTNRTGTAQFVSSGNILLTAAHVVIDDKGNFRKHPVFARAYDQDQGESFVVKGILVWDEWIKNKNPAYDYAFCLTSKPYEEGVMSLKLGCTYSQFQSIGYPENYGLKREMYAVNGTKGMVSRQVVQMKGNPFGKGASGGAWIAEEKYIIGNNSFRLNNDLDSLWGPLFDQKTEELFVKATEVIC</sequence>
<dbReference type="InterPro" id="IPR043504">
    <property type="entry name" value="Peptidase_S1_PA_chymotrypsin"/>
</dbReference>
<proteinExistence type="predicted"/>
<keyword evidence="1" id="KW-0378">Hydrolase</keyword>
<keyword evidence="1" id="KW-0720">Serine protease</keyword>